<organism evidence="1 2">
    <name type="scientific">Eumeta variegata</name>
    <name type="common">Bagworm moth</name>
    <name type="synonym">Eumeta japonica</name>
    <dbReference type="NCBI Taxonomy" id="151549"/>
    <lineage>
        <taxon>Eukaryota</taxon>
        <taxon>Metazoa</taxon>
        <taxon>Ecdysozoa</taxon>
        <taxon>Arthropoda</taxon>
        <taxon>Hexapoda</taxon>
        <taxon>Insecta</taxon>
        <taxon>Pterygota</taxon>
        <taxon>Neoptera</taxon>
        <taxon>Endopterygota</taxon>
        <taxon>Lepidoptera</taxon>
        <taxon>Glossata</taxon>
        <taxon>Ditrysia</taxon>
        <taxon>Tineoidea</taxon>
        <taxon>Psychidae</taxon>
        <taxon>Oiketicinae</taxon>
        <taxon>Eumeta</taxon>
    </lineage>
</organism>
<accession>A0A4C1T858</accession>
<dbReference type="AlphaFoldDB" id="A0A4C1T858"/>
<proteinExistence type="predicted"/>
<reference evidence="1 2" key="1">
    <citation type="journal article" date="2019" name="Commun. Biol.">
        <title>The bagworm genome reveals a unique fibroin gene that provides high tensile strength.</title>
        <authorList>
            <person name="Kono N."/>
            <person name="Nakamura H."/>
            <person name="Ohtoshi R."/>
            <person name="Tomita M."/>
            <person name="Numata K."/>
            <person name="Arakawa K."/>
        </authorList>
    </citation>
    <scope>NUCLEOTIDE SEQUENCE [LARGE SCALE GENOMIC DNA]</scope>
</reference>
<name>A0A4C1T858_EUMVA</name>
<dbReference type="Proteomes" id="UP000299102">
    <property type="component" value="Unassembled WGS sequence"/>
</dbReference>
<evidence type="ECO:0000313" key="2">
    <source>
        <dbReference type="Proteomes" id="UP000299102"/>
    </source>
</evidence>
<keyword evidence="2" id="KW-1185">Reference proteome</keyword>
<comment type="caution">
    <text evidence="1">The sequence shown here is derived from an EMBL/GenBank/DDBJ whole genome shotgun (WGS) entry which is preliminary data.</text>
</comment>
<gene>
    <name evidence="1" type="ORF">EVAR_5669_1</name>
</gene>
<protein>
    <submittedName>
        <fullName evidence="1">Uncharacterized protein</fullName>
    </submittedName>
</protein>
<sequence length="102" mass="11360">MEPNISAYQLITLHHFRARFRPCGARGCFVSSAGQASRDLDKKKAMCILEAASTSDYHKYRFNEPPPVGNRSGDAAVGGGGRRNFDVKLAAYYSNYRHAQYV</sequence>
<dbReference type="EMBL" id="BGZK01000040">
    <property type="protein sequence ID" value="GBP10356.1"/>
    <property type="molecule type" value="Genomic_DNA"/>
</dbReference>
<evidence type="ECO:0000313" key="1">
    <source>
        <dbReference type="EMBL" id="GBP10356.1"/>
    </source>
</evidence>